<accession>A0AAD9SLZ3</accession>
<evidence type="ECO:0000259" key="1">
    <source>
        <dbReference type="Pfam" id="PF01593"/>
    </source>
</evidence>
<evidence type="ECO:0000313" key="2">
    <source>
        <dbReference type="EMBL" id="KAK2611061.1"/>
    </source>
</evidence>
<dbReference type="Pfam" id="PF01593">
    <property type="entry name" value="Amino_oxidase"/>
    <property type="match status" value="1"/>
</dbReference>
<dbReference type="Proteomes" id="UP001265746">
    <property type="component" value="Unassembled WGS sequence"/>
</dbReference>
<proteinExistence type="predicted"/>
<comment type="caution">
    <text evidence="2">The sequence shown here is derived from an EMBL/GenBank/DDBJ whole genome shotgun (WGS) entry which is preliminary data.</text>
</comment>
<dbReference type="GO" id="GO:0005743">
    <property type="term" value="C:mitochondrial inner membrane"/>
    <property type="evidence" value="ECO:0007669"/>
    <property type="project" value="TreeGrafter"/>
</dbReference>
<dbReference type="SUPFAM" id="SSF51905">
    <property type="entry name" value="FAD/NAD(P)-binding domain"/>
    <property type="match status" value="1"/>
</dbReference>
<dbReference type="InterPro" id="IPR002937">
    <property type="entry name" value="Amino_oxidase"/>
</dbReference>
<dbReference type="PANTHER" id="PTHR42923">
    <property type="entry name" value="PROTOPORPHYRINOGEN OXIDASE"/>
    <property type="match status" value="1"/>
</dbReference>
<dbReference type="GO" id="GO:0004729">
    <property type="term" value="F:oxygen-dependent protoporphyrinogen oxidase activity"/>
    <property type="evidence" value="ECO:0007669"/>
    <property type="project" value="TreeGrafter"/>
</dbReference>
<dbReference type="EMBL" id="JAUJFL010000002">
    <property type="protein sequence ID" value="KAK2611061.1"/>
    <property type="molecule type" value="Genomic_DNA"/>
</dbReference>
<gene>
    <name evidence="2" type="ORF">N8I77_004439</name>
</gene>
<dbReference type="PANTHER" id="PTHR42923:SF3">
    <property type="entry name" value="PROTOPORPHYRINOGEN OXIDASE"/>
    <property type="match status" value="1"/>
</dbReference>
<dbReference type="Gene3D" id="3.50.50.60">
    <property type="entry name" value="FAD/NAD(P)-binding domain"/>
    <property type="match status" value="1"/>
</dbReference>
<evidence type="ECO:0000313" key="3">
    <source>
        <dbReference type="Proteomes" id="UP001265746"/>
    </source>
</evidence>
<organism evidence="2 3">
    <name type="scientific">Phomopsis amygdali</name>
    <name type="common">Fusicoccum amygdali</name>
    <dbReference type="NCBI Taxonomy" id="1214568"/>
    <lineage>
        <taxon>Eukaryota</taxon>
        <taxon>Fungi</taxon>
        <taxon>Dikarya</taxon>
        <taxon>Ascomycota</taxon>
        <taxon>Pezizomycotina</taxon>
        <taxon>Sordariomycetes</taxon>
        <taxon>Sordariomycetidae</taxon>
        <taxon>Diaporthales</taxon>
        <taxon>Diaporthaceae</taxon>
        <taxon>Diaporthe</taxon>
    </lineage>
</organism>
<sequence length="690" mass="75269">MVPHVSQNAPRALLRAYCAGTSSSAARAYSCSRRSIRHTTSSPYSSSALALTTAGSALPTRPRSLETNAACRTHARRSFLTASDRSLPQDIAVLGGGLTGLTAAYYLTRFHPDAKITIYESQARVGGWVDTQQFEVTTLEDNEETISFERGARVVTPQSGLTRWEDFVLYDLIEQLGLADESVSLRKDDPVLSNRYIYYPDHLVNLPGNLPSDFFGRLKWFPSIAYKLLTEPVFTGVIGSAVTATLNTNKRNAETARQLLAEGQRSTSHAIADLKDMTMGEYFETLLGRPDMINNLQSALVHGIWGGDVWKLSMREGTFQQALIGDGHGATPLIAVKDHDLLSGRDIAARNESAVTLMANRYNSEVGYIGFRNGFSTLTDALADALKSNPNVTIKAGTPVTSIRYEQGKAVVAAPEQAGSTTVGEVKYDKVISSLYSGSLGKLTGDALPTLKNHSTAVTIQIVNLWYPNPSLTANYPGFGYLIPQSVPAENNPHAALGVIFDSDRDAAADIPERKFAQGTKLTVMLGGHYWDYLDADSWPDATEATAMAMDTVHRQLGIPPTEPVFTSTKVCRECIPQHLVGHRERMAKAHTELYDAFRGTLAVVGSSYTAPGVLPSLKAGRDIALQVSGQGYKLDENTQYEMMYGMAHVGETGLGRFVGKNETYRLFDKKRLPYRFGNTMAVKAGEWPL</sequence>
<dbReference type="SUPFAM" id="SSF54373">
    <property type="entry name" value="FAD-linked reductases, C-terminal domain"/>
    <property type="match status" value="1"/>
</dbReference>
<dbReference type="InterPro" id="IPR050464">
    <property type="entry name" value="Zeta_carotene_desat/Oxidored"/>
</dbReference>
<feature type="domain" description="Amine oxidase" evidence="1">
    <location>
        <begin position="98"/>
        <end position="577"/>
    </location>
</feature>
<reference evidence="2" key="1">
    <citation type="submission" date="2023-06" db="EMBL/GenBank/DDBJ databases">
        <authorList>
            <person name="Noh H."/>
        </authorList>
    </citation>
    <scope>NUCLEOTIDE SEQUENCE</scope>
    <source>
        <strain evidence="2">DUCC20226</strain>
    </source>
</reference>
<dbReference type="AlphaFoldDB" id="A0AAD9SLZ3"/>
<protein>
    <recommendedName>
        <fullName evidence="1">Amine oxidase domain-containing protein</fullName>
    </recommendedName>
</protein>
<name>A0AAD9SLZ3_PHOAM</name>
<keyword evidence="3" id="KW-1185">Reference proteome</keyword>
<dbReference type="InterPro" id="IPR036188">
    <property type="entry name" value="FAD/NAD-bd_sf"/>
</dbReference>